<gene>
    <name evidence="8 10" type="primary">murJ</name>
    <name evidence="10" type="ORF">KDA10_00110</name>
</gene>
<dbReference type="HAMAP" id="MF_02078">
    <property type="entry name" value="MurJ_MviN"/>
    <property type="match status" value="1"/>
</dbReference>
<feature type="transmembrane region" description="Helical" evidence="8">
    <location>
        <begin position="207"/>
        <end position="229"/>
    </location>
</feature>
<dbReference type="GO" id="GO:0071555">
    <property type="term" value="P:cell wall organization"/>
    <property type="evidence" value="ECO:0007669"/>
    <property type="project" value="UniProtKB-UniRule"/>
</dbReference>
<comment type="subcellular location">
    <subcellularLocation>
        <location evidence="1 8">Cell membrane</location>
        <topology evidence="1 8">Multi-pass membrane protein</topology>
    </subcellularLocation>
</comment>
<dbReference type="InterPro" id="IPR051050">
    <property type="entry name" value="Lipid_II_flippase_MurJ/MviN"/>
</dbReference>
<dbReference type="AlphaFoldDB" id="A0A955DZ15"/>
<feature type="transmembrane region" description="Helical" evidence="8">
    <location>
        <begin position="334"/>
        <end position="353"/>
    </location>
</feature>
<dbReference type="GO" id="GO:0034204">
    <property type="term" value="P:lipid translocation"/>
    <property type="evidence" value="ECO:0007669"/>
    <property type="project" value="TreeGrafter"/>
</dbReference>
<comment type="caution">
    <text evidence="10">The sequence shown here is derived from an EMBL/GenBank/DDBJ whole genome shotgun (WGS) entry which is preliminary data.</text>
</comment>
<evidence type="ECO:0000256" key="6">
    <source>
        <dbReference type="ARBA" id="ARBA00022989"/>
    </source>
</evidence>
<dbReference type="PIRSF" id="PIRSF002869">
    <property type="entry name" value="MviN"/>
    <property type="match status" value="1"/>
</dbReference>
<comment type="similarity">
    <text evidence="8 9">Belongs to the MurJ/MviN family.</text>
</comment>
<keyword evidence="2 8" id="KW-1003">Cell membrane</keyword>
<dbReference type="GO" id="GO:0008360">
    <property type="term" value="P:regulation of cell shape"/>
    <property type="evidence" value="ECO:0007669"/>
    <property type="project" value="UniProtKB-UniRule"/>
</dbReference>
<evidence type="ECO:0000256" key="3">
    <source>
        <dbReference type="ARBA" id="ARBA00022692"/>
    </source>
</evidence>
<reference evidence="10" key="1">
    <citation type="submission" date="2020-04" db="EMBL/GenBank/DDBJ databases">
        <authorList>
            <person name="Zhang T."/>
        </authorList>
    </citation>
    <scope>NUCLEOTIDE SEQUENCE</scope>
    <source>
        <strain evidence="10">HKST-UBA80</strain>
    </source>
</reference>
<comment type="function">
    <text evidence="8 9">Involved in peptidoglycan biosynthesis. Transports lipid-linked peptidoglycan precursors from the inner to the outer leaflet of the cytoplasmic membrane.</text>
</comment>
<keyword evidence="6 8" id="KW-1133">Transmembrane helix</keyword>
<name>A0A955DZ15_UNCKA</name>
<evidence type="ECO:0000256" key="1">
    <source>
        <dbReference type="ARBA" id="ARBA00004651"/>
    </source>
</evidence>
<feature type="transmembrane region" description="Helical" evidence="8">
    <location>
        <begin position="431"/>
        <end position="452"/>
    </location>
</feature>
<feature type="transmembrane region" description="Helical" evidence="8">
    <location>
        <begin position="153"/>
        <end position="173"/>
    </location>
</feature>
<feature type="transmembrane region" description="Helical" evidence="8">
    <location>
        <begin position="250"/>
        <end position="274"/>
    </location>
</feature>
<feature type="transmembrane region" description="Helical" evidence="8">
    <location>
        <begin position="294"/>
        <end position="313"/>
    </location>
</feature>
<feature type="transmembrane region" description="Helical" evidence="8">
    <location>
        <begin position="404"/>
        <end position="425"/>
    </location>
</feature>
<feature type="transmembrane region" description="Helical" evidence="8">
    <location>
        <begin position="180"/>
        <end position="201"/>
    </location>
</feature>
<dbReference type="EMBL" id="JAGQNY010000001">
    <property type="protein sequence ID" value="MCA9301761.1"/>
    <property type="molecule type" value="Genomic_DNA"/>
</dbReference>
<feature type="transmembrane region" description="Helical" evidence="8">
    <location>
        <begin position="464"/>
        <end position="484"/>
    </location>
</feature>
<dbReference type="Pfam" id="PF03023">
    <property type="entry name" value="MurJ"/>
    <property type="match status" value="1"/>
</dbReference>
<feature type="transmembrane region" description="Helical" evidence="8">
    <location>
        <begin position="373"/>
        <end position="392"/>
    </location>
</feature>
<dbReference type="GO" id="GO:0009252">
    <property type="term" value="P:peptidoglycan biosynthetic process"/>
    <property type="evidence" value="ECO:0007669"/>
    <property type="project" value="UniProtKB-UniRule"/>
</dbReference>
<keyword evidence="8 9" id="KW-0961">Cell wall biogenesis/degradation</keyword>
<sequence length="553" mass="60883">MKKFYKNITNKIKIRGRWSFIAKAQKTILSAAFVIALFAGLSSILGFVKGRMLINFFGVSDELGIFYAADRVPNMVYSIIVAGAISTIFIPVFTDLLKKDKKEAWKTASNVINITLISFLFLGGFLVIFAYPVMNLLSLGELTPEQLKLGAGLMRIMVGSQLILILSSLLSSILQSHKFFLVPAAAPVLYNVGMIVGLIALSGKYGIYAPALGTVVGAALHLLIQIPLLKKTSFSYVVSKTLLNKETRKIFSLVPPRIASVVLTQLSIVVNNSLAILISPASVVILKSASQVQFLPVNIFGASMALASLPVLAEHADTSEHDKFKRIFITTLHQTAYLVLPFSALMLVLRVPIVRIVYGVANFPWEATIETALTLGFFSLSIFSQSVVYLFTRAFYALKDTTTPVTVSLLTIIINTTLSVFFVHFLRLGVWSLAMSYTITSLLDSILLFYKLDRKLNGFILSEVLVPLIKISTASAMMGVFVYVPMKILDLYVLDTSRTIQLIITTGTSAASGLGIYLLLTKLLKVEEVNLFYKLILKIKPKKTFQEVVSEEQ</sequence>
<comment type="pathway">
    <text evidence="8">Cell wall biogenesis; peptidoglycan biosynthesis.</text>
</comment>
<dbReference type="Proteomes" id="UP000714817">
    <property type="component" value="Unassembled WGS sequence"/>
</dbReference>
<reference evidence="10" key="2">
    <citation type="journal article" date="2021" name="Microbiome">
        <title>Successional dynamics and alternative stable states in a saline activated sludge microbial community over 9 years.</title>
        <authorList>
            <person name="Wang Y."/>
            <person name="Ye J."/>
            <person name="Ju F."/>
            <person name="Liu L."/>
            <person name="Boyd J.A."/>
            <person name="Deng Y."/>
            <person name="Parks D.H."/>
            <person name="Jiang X."/>
            <person name="Yin X."/>
            <person name="Woodcroft B.J."/>
            <person name="Tyson G.W."/>
            <person name="Hugenholtz P."/>
            <person name="Polz M.F."/>
            <person name="Zhang T."/>
        </authorList>
    </citation>
    <scope>NUCLEOTIDE SEQUENCE</scope>
    <source>
        <strain evidence="10">HKST-UBA80</strain>
    </source>
</reference>
<keyword evidence="8 9" id="KW-0813">Transport</keyword>
<dbReference type="PANTHER" id="PTHR47019">
    <property type="entry name" value="LIPID II FLIPPASE MURJ"/>
    <property type="match status" value="1"/>
</dbReference>
<keyword evidence="3 8" id="KW-0812">Transmembrane</keyword>
<dbReference type="CDD" id="cd13123">
    <property type="entry name" value="MATE_MurJ_like"/>
    <property type="match status" value="1"/>
</dbReference>
<evidence type="ECO:0000256" key="5">
    <source>
        <dbReference type="ARBA" id="ARBA00022984"/>
    </source>
</evidence>
<keyword evidence="5 8" id="KW-0573">Peptidoglycan synthesis</keyword>
<dbReference type="GO" id="GO:0015648">
    <property type="term" value="F:lipid-linked peptidoglycan transporter activity"/>
    <property type="evidence" value="ECO:0007669"/>
    <property type="project" value="UniProtKB-UniRule"/>
</dbReference>
<evidence type="ECO:0000256" key="7">
    <source>
        <dbReference type="ARBA" id="ARBA00023136"/>
    </source>
</evidence>
<evidence type="ECO:0000256" key="8">
    <source>
        <dbReference type="HAMAP-Rule" id="MF_02078"/>
    </source>
</evidence>
<feature type="transmembrane region" description="Helical" evidence="8">
    <location>
        <begin position="75"/>
        <end position="97"/>
    </location>
</feature>
<proteinExistence type="inferred from homology"/>
<dbReference type="PANTHER" id="PTHR47019:SF1">
    <property type="entry name" value="LIPID II FLIPPASE MURJ"/>
    <property type="match status" value="1"/>
</dbReference>
<keyword evidence="7 8" id="KW-0472">Membrane</keyword>
<feature type="transmembrane region" description="Helical" evidence="8">
    <location>
        <begin position="109"/>
        <end position="133"/>
    </location>
</feature>
<evidence type="ECO:0000256" key="2">
    <source>
        <dbReference type="ARBA" id="ARBA00022475"/>
    </source>
</evidence>
<feature type="transmembrane region" description="Helical" evidence="8">
    <location>
        <begin position="499"/>
        <end position="520"/>
    </location>
</feature>
<organism evidence="10 11">
    <name type="scientific">candidate division WWE3 bacterium</name>
    <dbReference type="NCBI Taxonomy" id="2053526"/>
    <lineage>
        <taxon>Bacteria</taxon>
        <taxon>Katanobacteria</taxon>
    </lineage>
</organism>
<evidence type="ECO:0000313" key="10">
    <source>
        <dbReference type="EMBL" id="MCA9301761.1"/>
    </source>
</evidence>
<evidence type="ECO:0000256" key="9">
    <source>
        <dbReference type="PIRNR" id="PIRNR002869"/>
    </source>
</evidence>
<keyword evidence="4 8" id="KW-0133">Cell shape</keyword>
<dbReference type="InterPro" id="IPR004268">
    <property type="entry name" value="MurJ"/>
</dbReference>
<dbReference type="PRINTS" id="PR01806">
    <property type="entry name" value="VIRFACTRMVIN"/>
</dbReference>
<accession>A0A955DZ15</accession>
<dbReference type="GO" id="GO:0005886">
    <property type="term" value="C:plasma membrane"/>
    <property type="evidence" value="ECO:0007669"/>
    <property type="project" value="UniProtKB-SubCell"/>
</dbReference>
<protein>
    <recommendedName>
        <fullName evidence="8">Probable lipid II flippase MurJ</fullName>
    </recommendedName>
</protein>
<dbReference type="NCBIfam" id="TIGR01695">
    <property type="entry name" value="murJ_mviN"/>
    <property type="match status" value="1"/>
</dbReference>
<evidence type="ECO:0000313" key="11">
    <source>
        <dbReference type="Proteomes" id="UP000714817"/>
    </source>
</evidence>
<evidence type="ECO:0000256" key="4">
    <source>
        <dbReference type="ARBA" id="ARBA00022960"/>
    </source>
</evidence>